<dbReference type="Gene3D" id="1.10.240.10">
    <property type="entry name" value="Tyrosyl-Transfer RNA Synthetase"/>
    <property type="match status" value="1"/>
</dbReference>
<feature type="region of interest" description="Disordered" evidence="9">
    <location>
        <begin position="362"/>
        <end position="383"/>
    </location>
</feature>
<dbReference type="InterPro" id="IPR002305">
    <property type="entry name" value="aa-tRNA-synth_Ic"/>
</dbReference>
<dbReference type="Pfam" id="PF16714">
    <property type="entry name" value="TyrRSs_C"/>
    <property type="match status" value="1"/>
</dbReference>
<evidence type="ECO:0000256" key="2">
    <source>
        <dbReference type="ARBA" id="ARBA00022598"/>
    </source>
</evidence>
<dbReference type="GO" id="GO:0005524">
    <property type="term" value="F:ATP binding"/>
    <property type="evidence" value="ECO:0007669"/>
    <property type="project" value="UniProtKB-KW"/>
</dbReference>
<comment type="catalytic activity">
    <reaction evidence="7 8">
        <text>tRNA(Tyr) + L-tyrosine + ATP = L-tyrosyl-tRNA(Tyr) + AMP + diphosphate + H(+)</text>
        <dbReference type="Rhea" id="RHEA:10220"/>
        <dbReference type="Rhea" id="RHEA-COMP:9706"/>
        <dbReference type="Rhea" id="RHEA-COMP:9707"/>
        <dbReference type="ChEBI" id="CHEBI:15378"/>
        <dbReference type="ChEBI" id="CHEBI:30616"/>
        <dbReference type="ChEBI" id="CHEBI:33019"/>
        <dbReference type="ChEBI" id="CHEBI:58315"/>
        <dbReference type="ChEBI" id="CHEBI:78442"/>
        <dbReference type="ChEBI" id="CHEBI:78536"/>
        <dbReference type="ChEBI" id="CHEBI:456215"/>
        <dbReference type="EC" id="6.1.1.1"/>
    </reaction>
</comment>
<dbReference type="Gene3D" id="3.40.50.620">
    <property type="entry name" value="HUPs"/>
    <property type="match status" value="1"/>
</dbReference>
<dbReference type="EMBL" id="KK207754">
    <property type="protein sequence ID" value="EZF55325.1"/>
    <property type="molecule type" value="Genomic_DNA"/>
</dbReference>
<evidence type="ECO:0000256" key="6">
    <source>
        <dbReference type="ARBA" id="ARBA00023146"/>
    </source>
</evidence>
<dbReference type="GO" id="GO:0004831">
    <property type="term" value="F:tyrosine-tRNA ligase activity"/>
    <property type="evidence" value="ECO:0007669"/>
    <property type="project" value="UniProtKB-EC"/>
</dbReference>
<feature type="domain" description="Tyrosyl-tRNA synthetase C-terminal" evidence="10">
    <location>
        <begin position="408"/>
        <end position="523"/>
    </location>
</feature>
<dbReference type="InterPro" id="IPR024088">
    <property type="entry name" value="Tyr-tRNA-ligase_bac-type"/>
</dbReference>
<accession>A0A022WA77</accession>
<dbReference type="SUPFAM" id="SSF52374">
    <property type="entry name" value="Nucleotidylyl transferase"/>
    <property type="match status" value="1"/>
</dbReference>
<dbReference type="PANTHER" id="PTHR11766:SF0">
    <property type="entry name" value="TYROSINE--TRNA LIGASE, MITOCHONDRIAL"/>
    <property type="match status" value="1"/>
</dbReference>
<evidence type="ECO:0000259" key="10">
    <source>
        <dbReference type="Pfam" id="PF16714"/>
    </source>
</evidence>
<evidence type="ECO:0000256" key="8">
    <source>
        <dbReference type="RuleBase" id="RU361234"/>
    </source>
</evidence>
<keyword evidence="4 8" id="KW-0067">ATP-binding</keyword>
<feature type="region of interest" description="Disordered" evidence="9">
    <location>
        <begin position="546"/>
        <end position="597"/>
    </location>
</feature>
<dbReference type="PRINTS" id="PR01040">
    <property type="entry name" value="TRNASYNTHTYR"/>
</dbReference>
<name>A0A022WA77_TRIRU</name>
<dbReference type="InterPro" id="IPR032005">
    <property type="entry name" value="TyrRSs_C"/>
</dbReference>
<evidence type="ECO:0000256" key="5">
    <source>
        <dbReference type="ARBA" id="ARBA00022917"/>
    </source>
</evidence>
<dbReference type="CDD" id="cd00805">
    <property type="entry name" value="TyrRS_core"/>
    <property type="match status" value="1"/>
</dbReference>
<dbReference type="GO" id="GO:0003723">
    <property type="term" value="F:RNA binding"/>
    <property type="evidence" value="ECO:0007669"/>
    <property type="project" value="InterPro"/>
</dbReference>
<dbReference type="GO" id="GO:0006437">
    <property type="term" value="P:tyrosyl-tRNA aminoacylation"/>
    <property type="evidence" value="ECO:0007669"/>
    <property type="project" value="InterPro"/>
</dbReference>
<dbReference type="PANTHER" id="PTHR11766">
    <property type="entry name" value="TYROSYL-TRNA SYNTHETASE"/>
    <property type="match status" value="1"/>
</dbReference>
<dbReference type="NCBIfam" id="TIGR00234">
    <property type="entry name" value="tyrS"/>
    <property type="match status" value="1"/>
</dbReference>
<dbReference type="GO" id="GO:0005739">
    <property type="term" value="C:mitochondrion"/>
    <property type="evidence" value="ECO:0007669"/>
    <property type="project" value="TreeGrafter"/>
</dbReference>
<evidence type="ECO:0000256" key="1">
    <source>
        <dbReference type="ARBA" id="ARBA00005594"/>
    </source>
</evidence>
<dbReference type="OrthoDB" id="337870at2759"/>
<protein>
    <recommendedName>
        <fullName evidence="8">Tyrosine--tRNA ligase</fullName>
        <ecNumber evidence="8">6.1.1.1</ecNumber>
    </recommendedName>
    <alternativeName>
        <fullName evidence="8">Tyrosyl-tRNA synthetase</fullName>
    </alternativeName>
</protein>
<dbReference type="InterPro" id="IPR014729">
    <property type="entry name" value="Rossmann-like_a/b/a_fold"/>
</dbReference>
<dbReference type="EC" id="6.1.1.1" evidence="8"/>
<proteinExistence type="inferred from homology"/>
<sequence length="597" mass="66740">MAEAEAQWEGWANEIKEGKRQSFLSFMEERGLIHSVIGGDRDALDKLITNKRVGLYAGIDPTAPSMHVGHMLPFMILGWAYVHGMKSVWLLGGSTSRVGDPTGRTTARPVLSNASRKAYIANMHMQLKKLGASFERYGGKHGYSWEWAWRRALENNNTWWNKETLIDVLGTLGQHARIGTMLGREPVKTRLESGSGMSFTEFCYPIMQAWDWWHLYQKGVMIQVGGSDQSGNIQFGIDTIKQVLKTSPIETKPGEDPDLSMPFGLTVPLLTTSTGEKIGKSAGNSIWLDKDMTSTYDLYQYFMRQPDQDMERLLNMFTFLPTSRIPEIIEEHNKAPSRRVAQHTLAQEFVELVHGPKEAEEASKAHKAIFQPQGSASTKSDSKSIPLLPSGIPEFINAGVNKKAPQMNAFTAPTHHLVLPRSLVVGQYFHKILYSAGMVSSKQEGHRIIVNNGASVGCMPSGAEQMGDALSYVPLRTWPADVTEKFLIDGSLLILRIGKWRVKIIKVISDKEFEEQGLTVPQSEPEKESIAEQQKDRDLFAKKRRIAGRQVQRPGIAGGSAGGRKPKIVSLQEWSDQKEREEEAALAKEKEQRQAWP</sequence>
<dbReference type="Proteomes" id="UP000023758">
    <property type="component" value="Unassembled WGS sequence"/>
</dbReference>
<comment type="similarity">
    <text evidence="1 8">Belongs to the class-I aminoacyl-tRNA synthetase family.</text>
</comment>
<dbReference type="HOGENOM" id="CLU_024003_4_0_1"/>
<dbReference type="PROSITE" id="PS00178">
    <property type="entry name" value="AA_TRNA_LIGASE_I"/>
    <property type="match status" value="1"/>
</dbReference>
<dbReference type="InterPro" id="IPR001412">
    <property type="entry name" value="aa-tRNA-synth_I_CS"/>
</dbReference>
<keyword evidence="5 8" id="KW-0648">Protein biosynthesis</keyword>
<dbReference type="GO" id="GO:0005829">
    <property type="term" value="C:cytosol"/>
    <property type="evidence" value="ECO:0007669"/>
    <property type="project" value="TreeGrafter"/>
</dbReference>
<evidence type="ECO:0000256" key="9">
    <source>
        <dbReference type="SAM" id="MobiDB-lite"/>
    </source>
</evidence>
<evidence type="ECO:0000313" key="11">
    <source>
        <dbReference type="EMBL" id="EZF55325.1"/>
    </source>
</evidence>
<dbReference type="Pfam" id="PF00579">
    <property type="entry name" value="tRNA-synt_1b"/>
    <property type="match status" value="1"/>
</dbReference>
<keyword evidence="6 8" id="KW-0030">Aminoacyl-tRNA synthetase</keyword>
<feature type="compositionally biased region" description="Basic and acidic residues" evidence="9">
    <location>
        <begin position="575"/>
        <end position="597"/>
    </location>
</feature>
<evidence type="ECO:0000256" key="7">
    <source>
        <dbReference type="ARBA" id="ARBA00048248"/>
    </source>
</evidence>
<dbReference type="AlphaFoldDB" id="A0A022WA77"/>
<reference evidence="11" key="1">
    <citation type="submission" date="2014-02" db="EMBL/GenBank/DDBJ databases">
        <title>The Genome Sequence of Trichophyton rubrum (morphotype fischeri) CBS 288.86.</title>
        <authorList>
            <consortium name="The Broad Institute Genomics Platform"/>
            <person name="Cuomo C.A."/>
            <person name="White T.C."/>
            <person name="Graser Y."/>
            <person name="Martinez-Rossi N."/>
            <person name="Heitman J."/>
            <person name="Young S.K."/>
            <person name="Zeng Q."/>
            <person name="Gargeya S."/>
            <person name="Abouelleil A."/>
            <person name="Alvarado L."/>
            <person name="Chapman S.B."/>
            <person name="Gainer-Dewar J."/>
            <person name="Goldberg J."/>
            <person name="Griggs A."/>
            <person name="Gujja S."/>
            <person name="Hansen M."/>
            <person name="Howarth C."/>
            <person name="Imamovic A."/>
            <person name="Larimer J."/>
            <person name="Martinez D."/>
            <person name="Murphy C."/>
            <person name="Pearson M.D."/>
            <person name="Persinoti G."/>
            <person name="Poon T."/>
            <person name="Priest M."/>
            <person name="Roberts A.D."/>
            <person name="Saif S."/>
            <person name="Shea T.D."/>
            <person name="Sykes S.N."/>
            <person name="Wortman J."/>
            <person name="Nusbaum C."/>
            <person name="Birren B."/>
        </authorList>
    </citation>
    <scope>NUCLEOTIDE SEQUENCE [LARGE SCALE GENOMIC DNA]</scope>
    <source>
        <strain evidence="11">CBS 288.86</strain>
    </source>
</reference>
<dbReference type="FunFam" id="3.40.50.620:FF:000227">
    <property type="entry name" value="Tyrosine--tRNA ligase"/>
    <property type="match status" value="1"/>
</dbReference>
<gene>
    <name evidence="11" type="ORF">H103_02152</name>
</gene>
<dbReference type="InterPro" id="IPR002307">
    <property type="entry name" value="Tyr-tRNA-ligase"/>
</dbReference>
<keyword evidence="2 8" id="KW-0436">Ligase</keyword>
<evidence type="ECO:0000256" key="4">
    <source>
        <dbReference type="ARBA" id="ARBA00022840"/>
    </source>
</evidence>
<dbReference type="FunFam" id="1.10.240.10:FF:000001">
    <property type="entry name" value="Tyrosine--tRNA ligase"/>
    <property type="match status" value="1"/>
</dbReference>
<organism evidence="11">
    <name type="scientific">Trichophyton rubrum CBS 288.86</name>
    <dbReference type="NCBI Taxonomy" id="1215330"/>
    <lineage>
        <taxon>Eukaryota</taxon>
        <taxon>Fungi</taxon>
        <taxon>Dikarya</taxon>
        <taxon>Ascomycota</taxon>
        <taxon>Pezizomycotina</taxon>
        <taxon>Eurotiomycetes</taxon>
        <taxon>Eurotiomycetidae</taxon>
        <taxon>Onygenales</taxon>
        <taxon>Arthrodermataceae</taxon>
        <taxon>Trichophyton</taxon>
    </lineage>
</organism>
<keyword evidence="3 8" id="KW-0547">Nucleotide-binding</keyword>
<evidence type="ECO:0000256" key="3">
    <source>
        <dbReference type="ARBA" id="ARBA00022741"/>
    </source>
</evidence>